<dbReference type="RefSeq" id="WP_149071324.1">
    <property type="nucleotide sequence ID" value="NZ_VTHL01000012.1"/>
</dbReference>
<comment type="caution">
    <text evidence="2">The sequence shown here is derived from an EMBL/GenBank/DDBJ whole genome shotgun (WGS) entry which is preliminary data.</text>
</comment>
<reference evidence="2 3" key="1">
    <citation type="submission" date="2019-08" db="EMBL/GenBank/DDBJ databases">
        <authorList>
            <person name="Seo M.-J."/>
        </authorList>
    </citation>
    <scope>NUCLEOTIDE SEQUENCE [LARGE SCALE GENOMIC DNA]</scope>
    <source>
        <strain evidence="2 3">KIGAM108</strain>
    </source>
</reference>
<evidence type="ECO:0008006" key="4">
    <source>
        <dbReference type="Google" id="ProtNLM"/>
    </source>
</evidence>
<evidence type="ECO:0000256" key="1">
    <source>
        <dbReference type="SAM" id="SignalP"/>
    </source>
</evidence>
<gene>
    <name evidence="2" type="ORF">FY528_12315</name>
</gene>
<name>A0A5D6V093_9BACT</name>
<organism evidence="2 3">
    <name type="scientific">Hymenobacter lutimineralis</name>
    <dbReference type="NCBI Taxonomy" id="2606448"/>
    <lineage>
        <taxon>Bacteria</taxon>
        <taxon>Pseudomonadati</taxon>
        <taxon>Bacteroidota</taxon>
        <taxon>Cytophagia</taxon>
        <taxon>Cytophagales</taxon>
        <taxon>Hymenobacteraceae</taxon>
        <taxon>Hymenobacter</taxon>
    </lineage>
</organism>
<sequence>MKRSSLSFSRLLLAPVLAFSACVPDQTEPTPSAGSLDMSRYVAVGGLYSAGFSNGGVTSLSQRYSYPNMLAYQFSLAQPGISFLQPLVEGTAGTGYLKLQSISALGVPVTEQVPAARTTIRAKYGIANSCGTTDTTYLYSRAQGLSLPNNLSVPGLRLTQIATPGLGLEANAATGAPFNSYFERLLPASDSRSYLQAVSENKATFFTAMVGLEDLLPYALKGGECTQRPTSTSNDLIIANLSVLLDALTANNRPGAVATIPSLKTLPYFQLGAGDKVQNRARTATGNSQIVVYIISSLTNEARPITNDDIVLPAYLELVGQPVTYTNPDGTQETLLYGMDARAPIARAQVLDATEFGRVDPIIGRVNAALKTLTDPKTGKYKVALVDVNQLFINVSGVSGAGGVSGGVNINGVEYSGDPVRGNFFSLDLYSLTPRGNGLVANEFLRQINSYYRANLPLLDVNTLPTTSLPD</sequence>
<protein>
    <recommendedName>
        <fullName evidence="4">DUF4270 domain-containing protein</fullName>
    </recommendedName>
</protein>
<evidence type="ECO:0000313" key="2">
    <source>
        <dbReference type="EMBL" id="TYZ08655.1"/>
    </source>
</evidence>
<keyword evidence="3" id="KW-1185">Reference proteome</keyword>
<dbReference type="Proteomes" id="UP000322791">
    <property type="component" value="Unassembled WGS sequence"/>
</dbReference>
<dbReference type="AlphaFoldDB" id="A0A5D6V093"/>
<keyword evidence="1" id="KW-0732">Signal</keyword>
<feature type="signal peptide" evidence="1">
    <location>
        <begin position="1"/>
        <end position="20"/>
    </location>
</feature>
<dbReference type="PROSITE" id="PS51257">
    <property type="entry name" value="PROKAR_LIPOPROTEIN"/>
    <property type="match status" value="1"/>
</dbReference>
<dbReference type="EMBL" id="VTHL01000012">
    <property type="protein sequence ID" value="TYZ08655.1"/>
    <property type="molecule type" value="Genomic_DNA"/>
</dbReference>
<feature type="chain" id="PRO_5022673885" description="DUF4270 domain-containing protein" evidence="1">
    <location>
        <begin position="21"/>
        <end position="471"/>
    </location>
</feature>
<evidence type="ECO:0000313" key="3">
    <source>
        <dbReference type="Proteomes" id="UP000322791"/>
    </source>
</evidence>
<accession>A0A5D6V093</accession>
<proteinExistence type="predicted"/>